<gene>
    <name evidence="1" type="ORF">THAOC_16137</name>
</gene>
<accession>K0SYG1</accession>
<proteinExistence type="predicted"/>
<evidence type="ECO:0000313" key="1">
    <source>
        <dbReference type="EMBL" id="EJK63222.1"/>
    </source>
</evidence>
<organism evidence="1 2">
    <name type="scientific">Thalassiosira oceanica</name>
    <name type="common">Marine diatom</name>
    <dbReference type="NCBI Taxonomy" id="159749"/>
    <lineage>
        <taxon>Eukaryota</taxon>
        <taxon>Sar</taxon>
        <taxon>Stramenopiles</taxon>
        <taxon>Ochrophyta</taxon>
        <taxon>Bacillariophyta</taxon>
        <taxon>Coscinodiscophyceae</taxon>
        <taxon>Thalassiosirophycidae</taxon>
        <taxon>Thalassiosirales</taxon>
        <taxon>Thalassiosiraceae</taxon>
        <taxon>Thalassiosira</taxon>
    </lineage>
</organism>
<reference evidence="1 2" key="1">
    <citation type="journal article" date="2012" name="Genome Biol.">
        <title>Genome and low-iron response of an oceanic diatom adapted to chronic iron limitation.</title>
        <authorList>
            <person name="Lommer M."/>
            <person name="Specht M."/>
            <person name="Roy A.S."/>
            <person name="Kraemer L."/>
            <person name="Andreson R."/>
            <person name="Gutowska M.A."/>
            <person name="Wolf J."/>
            <person name="Bergner S.V."/>
            <person name="Schilhabel M.B."/>
            <person name="Klostermeier U.C."/>
            <person name="Beiko R.G."/>
            <person name="Rosenstiel P."/>
            <person name="Hippler M."/>
            <person name="Laroche J."/>
        </authorList>
    </citation>
    <scope>NUCLEOTIDE SEQUENCE [LARGE SCALE GENOMIC DNA]</scope>
    <source>
        <strain evidence="1 2">CCMP1005</strain>
    </source>
</reference>
<comment type="caution">
    <text evidence="1">The sequence shown here is derived from an EMBL/GenBank/DDBJ whole genome shotgun (WGS) entry which is preliminary data.</text>
</comment>
<protein>
    <submittedName>
        <fullName evidence="1">Uncharacterized protein</fullName>
    </submittedName>
</protein>
<name>K0SYG1_THAOC</name>
<dbReference type="AlphaFoldDB" id="K0SYG1"/>
<keyword evidence="2" id="KW-1185">Reference proteome</keyword>
<dbReference type="EMBL" id="AGNL01018374">
    <property type="protein sequence ID" value="EJK63222.1"/>
    <property type="molecule type" value="Genomic_DNA"/>
</dbReference>
<evidence type="ECO:0000313" key="2">
    <source>
        <dbReference type="Proteomes" id="UP000266841"/>
    </source>
</evidence>
<dbReference type="Proteomes" id="UP000266841">
    <property type="component" value="Unassembled WGS sequence"/>
</dbReference>
<sequence length="127" mass="14365">MVECSFNSVEKCLFTYVRLLHKELTVASDGFVDGYKPPAVSLLGTLPSTNRSDTCSCGRWAGTQKSSLKAWDDIDTTSTCQFRPTALPVLVISHRVRLLQRKKGLRQEQKTEELMKNDLIFVRLERG</sequence>